<proteinExistence type="inferred from homology"/>
<protein>
    <recommendedName>
        <fullName evidence="6">NAD kinase</fullName>
        <ecNumber evidence="6">2.7.1.23</ecNumber>
    </recommendedName>
    <alternativeName>
        <fullName evidence="6">ATP-dependent NAD kinase</fullName>
    </alternativeName>
</protein>
<dbReference type="GO" id="GO:0051287">
    <property type="term" value="F:NAD binding"/>
    <property type="evidence" value="ECO:0007669"/>
    <property type="project" value="UniProtKB-ARBA"/>
</dbReference>
<comment type="function">
    <text evidence="6">Involved in the regulation of the intracellular balance of NAD and NADP, and is a key enzyme in the biosynthesis of NADP. Catalyzes specifically the phosphorylation on 2'-hydroxyl of the adenosine moiety of NAD to yield NADP.</text>
</comment>
<dbReference type="SUPFAM" id="SSF111331">
    <property type="entry name" value="NAD kinase/diacylglycerol kinase-like"/>
    <property type="match status" value="1"/>
</dbReference>
<comment type="subcellular location">
    <subcellularLocation>
        <location evidence="6">Cytoplasm</location>
    </subcellularLocation>
</comment>
<evidence type="ECO:0000256" key="6">
    <source>
        <dbReference type="HAMAP-Rule" id="MF_00361"/>
    </source>
</evidence>
<comment type="cofactor">
    <cofactor evidence="6">
        <name>a divalent metal cation</name>
        <dbReference type="ChEBI" id="CHEBI:60240"/>
    </cofactor>
</comment>
<reference evidence="7" key="1">
    <citation type="journal article" date="2020" name="mSystems">
        <title>Genome- and Community-Level Interaction Insights into Carbon Utilization and Element Cycling Functions of Hydrothermarchaeota in Hydrothermal Sediment.</title>
        <authorList>
            <person name="Zhou Z."/>
            <person name="Liu Y."/>
            <person name="Xu W."/>
            <person name="Pan J."/>
            <person name="Luo Z.H."/>
            <person name="Li M."/>
        </authorList>
    </citation>
    <scope>NUCLEOTIDE SEQUENCE [LARGE SCALE GENOMIC DNA]</scope>
    <source>
        <strain evidence="7">SpSt-1217</strain>
    </source>
</reference>
<dbReference type="GO" id="GO:0019674">
    <property type="term" value="P:NAD+ metabolic process"/>
    <property type="evidence" value="ECO:0007669"/>
    <property type="project" value="InterPro"/>
</dbReference>
<name>A0A831LW49_9BACT</name>
<comment type="caution">
    <text evidence="6">Lacks conserved residue(s) required for the propagation of feature annotation.</text>
</comment>
<feature type="binding site" evidence="6">
    <location>
        <begin position="148"/>
        <end position="149"/>
    </location>
    <ligand>
        <name>NAD(+)</name>
        <dbReference type="ChEBI" id="CHEBI:57540"/>
    </ligand>
</feature>
<keyword evidence="6" id="KW-0963">Cytoplasm</keyword>
<dbReference type="Pfam" id="PF01513">
    <property type="entry name" value="NAD_kinase"/>
    <property type="match status" value="1"/>
</dbReference>
<feature type="binding site" evidence="6">
    <location>
        <position position="178"/>
    </location>
    <ligand>
        <name>NAD(+)</name>
        <dbReference type="ChEBI" id="CHEBI:57540"/>
    </ligand>
</feature>
<dbReference type="PANTHER" id="PTHR20275">
    <property type="entry name" value="NAD KINASE"/>
    <property type="match status" value="1"/>
</dbReference>
<keyword evidence="2 6" id="KW-0418">Kinase</keyword>
<dbReference type="Gene3D" id="3.40.50.10330">
    <property type="entry name" value="Probable inorganic polyphosphate/atp-NAD kinase, domain 1"/>
    <property type="match status" value="1"/>
</dbReference>
<dbReference type="GO" id="GO:0006741">
    <property type="term" value="P:NADP+ biosynthetic process"/>
    <property type="evidence" value="ECO:0007669"/>
    <property type="project" value="UniProtKB-UniRule"/>
</dbReference>
<dbReference type="InterPro" id="IPR017437">
    <property type="entry name" value="ATP-NAD_kinase_PpnK-typ_C"/>
</dbReference>
<comment type="catalytic activity">
    <reaction evidence="5 6">
        <text>NAD(+) + ATP = ADP + NADP(+) + H(+)</text>
        <dbReference type="Rhea" id="RHEA:18629"/>
        <dbReference type="ChEBI" id="CHEBI:15378"/>
        <dbReference type="ChEBI" id="CHEBI:30616"/>
        <dbReference type="ChEBI" id="CHEBI:57540"/>
        <dbReference type="ChEBI" id="CHEBI:58349"/>
        <dbReference type="ChEBI" id="CHEBI:456216"/>
        <dbReference type="EC" id="2.7.1.23"/>
    </reaction>
</comment>
<dbReference type="GO" id="GO:0003951">
    <property type="term" value="F:NAD+ kinase activity"/>
    <property type="evidence" value="ECO:0007669"/>
    <property type="project" value="UniProtKB-UniRule"/>
</dbReference>
<comment type="similarity">
    <text evidence="6">Belongs to the NAD kinase family.</text>
</comment>
<feature type="binding site" evidence="6">
    <location>
        <position position="80"/>
    </location>
    <ligand>
        <name>NAD(+)</name>
        <dbReference type="ChEBI" id="CHEBI:57540"/>
    </ligand>
</feature>
<organism evidence="7">
    <name type="scientific">Mariniphaga anaerophila</name>
    <dbReference type="NCBI Taxonomy" id="1484053"/>
    <lineage>
        <taxon>Bacteria</taxon>
        <taxon>Pseudomonadati</taxon>
        <taxon>Bacteroidota</taxon>
        <taxon>Bacteroidia</taxon>
        <taxon>Marinilabiliales</taxon>
        <taxon>Prolixibacteraceae</taxon>
        <taxon>Mariniphaga</taxon>
    </lineage>
</organism>
<dbReference type="InterPro" id="IPR002504">
    <property type="entry name" value="NADK"/>
</dbReference>
<feature type="binding site" evidence="6">
    <location>
        <position position="213"/>
    </location>
    <ligand>
        <name>NAD(+)</name>
        <dbReference type="ChEBI" id="CHEBI:57540"/>
    </ligand>
</feature>
<feature type="binding site" evidence="6">
    <location>
        <begin position="189"/>
        <end position="194"/>
    </location>
    <ligand>
        <name>NAD(+)</name>
        <dbReference type="ChEBI" id="CHEBI:57540"/>
    </ligand>
</feature>
<dbReference type="NCBIfam" id="NF002521">
    <property type="entry name" value="PRK01911.1"/>
    <property type="match status" value="1"/>
</dbReference>
<dbReference type="EMBL" id="DSDK01000262">
    <property type="protein sequence ID" value="HDR50906.1"/>
    <property type="molecule type" value="Genomic_DNA"/>
</dbReference>
<evidence type="ECO:0000256" key="2">
    <source>
        <dbReference type="ARBA" id="ARBA00022777"/>
    </source>
</evidence>
<dbReference type="AlphaFoldDB" id="A0A831LW49"/>
<dbReference type="InterPro" id="IPR016064">
    <property type="entry name" value="NAD/diacylglycerol_kinase_sf"/>
</dbReference>
<evidence type="ECO:0000256" key="4">
    <source>
        <dbReference type="ARBA" id="ARBA00023027"/>
    </source>
</evidence>
<dbReference type="GO" id="GO:0046872">
    <property type="term" value="F:metal ion binding"/>
    <property type="evidence" value="ECO:0007669"/>
    <property type="project" value="UniProtKB-UniRule"/>
</dbReference>
<evidence type="ECO:0000256" key="3">
    <source>
        <dbReference type="ARBA" id="ARBA00022857"/>
    </source>
</evidence>
<accession>A0A831LW49</accession>
<feature type="binding site" evidence="6">
    <location>
        <begin position="75"/>
        <end position="76"/>
    </location>
    <ligand>
        <name>NAD(+)</name>
        <dbReference type="ChEBI" id="CHEBI:57540"/>
    </ligand>
</feature>
<keyword evidence="1 6" id="KW-0808">Transferase</keyword>
<gene>
    <name evidence="6" type="primary">nadK</name>
    <name evidence="7" type="ORF">ENN90_04695</name>
</gene>
<dbReference type="EC" id="2.7.1.23" evidence="6"/>
<comment type="caution">
    <text evidence="7">The sequence shown here is derived from an EMBL/GenBank/DDBJ whole genome shotgun (WGS) entry which is preliminary data.</text>
</comment>
<keyword evidence="6" id="KW-0547">Nucleotide-binding</keyword>
<sequence length="293" mass="32873">MKVAVFGTSVSRSFLPVLQEFFSFLQNHQIKVQLFKPFHSFLTSELKFKPYFTSLFETHTDFDESNAFIFSVGGDGTFLHSVVNIRNFNIPVIGVNSGRLGFLADISQEQVDGALTDILNNRYSVIERSLLEVEFCGRENIDFNFALNELAVLKTDSSSMLNISAWCDKELLNNYWADGLIIATPTGSTAYSLSVGGPILTPDSQNFVITPLAPHNLAIRPIVVPDNYEIKLKVEGRGSTYLTSLDYRSFAVAFDVTLKIRKATASLKTLQLPEQAFFNTLRNKLMWGIDKRN</sequence>
<feature type="active site" description="Proton acceptor" evidence="6">
    <location>
        <position position="75"/>
    </location>
</feature>
<dbReference type="Proteomes" id="UP000886047">
    <property type="component" value="Unassembled WGS sequence"/>
</dbReference>
<evidence type="ECO:0000313" key="7">
    <source>
        <dbReference type="EMBL" id="HDR50906.1"/>
    </source>
</evidence>
<dbReference type="PANTHER" id="PTHR20275:SF0">
    <property type="entry name" value="NAD KINASE"/>
    <property type="match status" value="1"/>
</dbReference>
<evidence type="ECO:0000256" key="5">
    <source>
        <dbReference type="ARBA" id="ARBA00047925"/>
    </source>
</evidence>
<dbReference type="Gene3D" id="2.60.200.30">
    <property type="entry name" value="Probable inorganic polyphosphate/atp-NAD kinase, domain 2"/>
    <property type="match status" value="1"/>
</dbReference>
<dbReference type="GO" id="GO:0005737">
    <property type="term" value="C:cytoplasm"/>
    <property type="evidence" value="ECO:0007669"/>
    <property type="project" value="UniProtKB-SubCell"/>
</dbReference>
<keyword evidence="4 6" id="KW-0520">NAD</keyword>
<dbReference type="Pfam" id="PF20143">
    <property type="entry name" value="NAD_kinase_C"/>
    <property type="match status" value="1"/>
</dbReference>
<evidence type="ECO:0000256" key="1">
    <source>
        <dbReference type="ARBA" id="ARBA00022679"/>
    </source>
</evidence>
<keyword evidence="6" id="KW-0067">ATP-binding</keyword>
<dbReference type="HAMAP" id="MF_00361">
    <property type="entry name" value="NAD_kinase"/>
    <property type="match status" value="1"/>
</dbReference>
<keyword evidence="3 6" id="KW-0521">NADP</keyword>
<dbReference type="InterPro" id="IPR017438">
    <property type="entry name" value="ATP-NAD_kinase_N"/>
</dbReference>
<dbReference type="GO" id="GO:0005524">
    <property type="term" value="F:ATP binding"/>
    <property type="evidence" value="ECO:0007669"/>
    <property type="project" value="UniProtKB-KW"/>
</dbReference>